<name>A0ABS2PUQ3_9STRE</name>
<dbReference type="EMBL" id="JAFBEH010000043">
    <property type="protein sequence ID" value="MBM7643435.1"/>
    <property type="molecule type" value="Genomic_DNA"/>
</dbReference>
<evidence type="ECO:0000256" key="2">
    <source>
        <dbReference type="SAM" id="Phobius"/>
    </source>
</evidence>
<protein>
    <submittedName>
        <fullName evidence="5">Membrane protein YvbJ</fullName>
    </submittedName>
</protein>
<comment type="caution">
    <text evidence="5">The sequence shown here is derived from an EMBL/GenBank/DDBJ whole genome shotgun (WGS) entry which is preliminary data.</text>
</comment>
<evidence type="ECO:0000313" key="6">
    <source>
        <dbReference type="Proteomes" id="UP000697472"/>
    </source>
</evidence>
<sequence length="511" mass="56556">MDKQQKWAALFKDVVGRQATPEEFMAAKASDFDFKKIKEIAGQIDKSPNEQVEVEKVEDIPVTTPIVEAAPIKVKTPLTKAQKWKRFGIGAAVVALIGLGAGYYYCQSITGPDVLAEEFVDAVSINDYDQIASLLSTKTSQWTKDEAKDFINYLKEENIDIEKQLDAIAESNGKSVYNDANGNKLLGMEESGKLLGIFPEYHMVTYPISVSAKTNLADVTVDGKKIAKDQVVSLGETKFISQTYKVTGKTDLGDLTTNASTDLSKAENNEITLSLASNKYKINASLPSDLPQVSDIKLIANGKEIASGLSKELQLMDNQEISVYATFVYEGTTYTTEKVIQNVTPDETSITINLAISSDIEKRIDEAKKAKEAKEAQAQAEKQAQAEAEKAAAQQKTNIQTFMTNYISSMRSSVSSRTVQFSSYFDTSSAVYATYVNYIENQVKPLNIDYQTTLDYTVTNVTTEGSDFVVTVHNKYREVYMNGKSDTVEKNQVFRLRPNGSSYLIYNVSEF</sequence>
<dbReference type="InterPro" id="IPR054529">
    <property type="entry name" value="TcaA_2nd"/>
</dbReference>
<keyword evidence="2" id="KW-0812">Transmembrane</keyword>
<evidence type="ECO:0000256" key="1">
    <source>
        <dbReference type="SAM" id="Coils"/>
    </source>
</evidence>
<dbReference type="Pfam" id="PF22819">
    <property type="entry name" value="TcaA_5th"/>
    <property type="match status" value="1"/>
</dbReference>
<keyword evidence="2" id="KW-0472">Membrane</keyword>
<organism evidence="5 6">
    <name type="scientific">Streptococcus loxodontisalivarius</name>
    <dbReference type="NCBI Taxonomy" id="1349415"/>
    <lineage>
        <taxon>Bacteria</taxon>
        <taxon>Bacillati</taxon>
        <taxon>Bacillota</taxon>
        <taxon>Bacilli</taxon>
        <taxon>Lactobacillales</taxon>
        <taxon>Streptococcaceae</taxon>
        <taxon>Streptococcus</taxon>
    </lineage>
</organism>
<dbReference type="RefSeq" id="WP_205010289.1">
    <property type="nucleotide sequence ID" value="NZ_JAFBEH010000043.1"/>
</dbReference>
<keyword evidence="6" id="KW-1185">Reference proteome</keyword>
<reference evidence="5 6" key="1">
    <citation type="submission" date="2021-01" db="EMBL/GenBank/DDBJ databases">
        <title>Genomic Encyclopedia of Type Strains, Phase IV (KMG-IV): sequencing the most valuable type-strain genomes for metagenomic binning, comparative biology and taxonomic classification.</title>
        <authorList>
            <person name="Goeker M."/>
        </authorList>
    </citation>
    <scope>NUCLEOTIDE SEQUENCE [LARGE SCALE GENOMIC DNA]</scope>
    <source>
        <strain evidence="5 6">DSM 27382</strain>
    </source>
</reference>
<gene>
    <name evidence="5" type="ORF">JOC28_001743</name>
</gene>
<dbReference type="Pfam" id="PF22813">
    <property type="entry name" value="TcaA_2nd"/>
    <property type="match status" value="1"/>
</dbReference>
<feature type="transmembrane region" description="Helical" evidence="2">
    <location>
        <begin position="87"/>
        <end position="105"/>
    </location>
</feature>
<keyword evidence="1" id="KW-0175">Coiled coil</keyword>
<dbReference type="Proteomes" id="UP000697472">
    <property type="component" value="Unassembled WGS sequence"/>
</dbReference>
<accession>A0ABS2PUQ3</accession>
<feature type="coiled-coil region" evidence="1">
    <location>
        <begin position="357"/>
        <end position="396"/>
    </location>
</feature>
<evidence type="ECO:0000313" key="5">
    <source>
        <dbReference type="EMBL" id="MBM7643435.1"/>
    </source>
</evidence>
<evidence type="ECO:0000259" key="4">
    <source>
        <dbReference type="Pfam" id="PF22819"/>
    </source>
</evidence>
<keyword evidence="2" id="KW-1133">Transmembrane helix</keyword>
<dbReference type="InterPro" id="IPR054528">
    <property type="entry name" value="TcaA_5th"/>
</dbReference>
<proteinExistence type="predicted"/>
<evidence type="ECO:0000259" key="3">
    <source>
        <dbReference type="Pfam" id="PF22813"/>
    </source>
</evidence>
<feature type="domain" description="TcaA protein NTF2-like" evidence="4">
    <location>
        <begin position="396"/>
        <end position="508"/>
    </location>
</feature>
<feature type="domain" description="TcaA second" evidence="3">
    <location>
        <begin position="115"/>
        <end position="204"/>
    </location>
</feature>